<organism evidence="2">
    <name type="scientific">bioreactor metagenome</name>
    <dbReference type="NCBI Taxonomy" id="1076179"/>
    <lineage>
        <taxon>unclassified sequences</taxon>
        <taxon>metagenomes</taxon>
        <taxon>ecological metagenomes</taxon>
    </lineage>
</organism>
<sequence>MEILQIVIIGIVGTILSISLKKESPQFSLFIGLTTGILIFLFAAEYLKRVIQILSQLAGSAGVNTGYMDIVLKIIGISYIARFGTELCKDAGEGAIASKVDLAGKIFIAVTGAPVILALMEMIQHFI</sequence>
<dbReference type="Pfam" id="PF06686">
    <property type="entry name" value="SpoIIIAC"/>
    <property type="match status" value="2"/>
</dbReference>
<gene>
    <name evidence="2" type="ORF">SDC9_180263</name>
</gene>
<protein>
    <recommendedName>
        <fullName evidence="3">Stage III sporulation protein AD</fullName>
    </recommendedName>
</protein>
<name>A0A645HAG3_9ZZZZ</name>
<reference evidence="2" key="1">
    <citation type="submission" date="2019-08" db="EMBL/GenBank/DDBJ databases">
        <authorList>
            <person name="Kucharzyk K."/>
            <person name="Murdoch R.W."/>
            <person name="Higgins S."/>
            <person name="Loffler F."/>
        </authorList>
    </citation>
    <scope>NUCLEOTIDE SEQUENCE</scope>
</reference>
<dbReference type="InterPro" id="IPR014211">
    <property type="entry name" value="Spore_III_AD"/>
</dbReference>
<dbReference type="EMBL" id="VSSQ01084970">
    <property type="protein sequence ID" value="MPN32783.1"/>
    <property type="molecule type" value="Genomic_DNA"/>
</dbReference>
<keyword evidence="1" id="KW-0472">Membrane</keyword>
<evidence type="ECO:0000313" key="2">
    <source>
        <dbReference type="EMBL" id="MPN32783.1"/>
    </source>
</evidence>
<accession>A0A645HAG3</accession>
<proteinExistence type="predicted"/>
<keyword evidence="1" id="KW-1133">Transmembrane helix</keyword>
<evidence type="ECO:0008006" key="3">
    <source>
        <dbReference type="Google" id="ProtNLM"/>
    </source>
</evidence>
<feature type="transmembrane region" description="Helical" evidence="1">
    <location>
        <begin position="27"/>
        <end position="47"/>
    </location>
</feature>
<dbReference type="NCBIfam" id="TIGR02849">
    <property type="entry name" value="spore_III_AD"/>
    <property type="match status" value="1"/>
</dbReference>
<evidence type="ECO:0000256" key="1">
    <source>
        <dbReference type="SAM" id="Phobius"/>
    </source>
</evidence>
<dbReference type="InterPro" id="IPR025664">
    <property type="entry name" value="Spore_III_AC/AD"/>
</dbReference>
<comment type="caution">
    <text evidence="2">The sequence shown here is derived from an EMBL/GenBank/DDBJ whole genome shotgun (WGS) entry which is preliminary data.</text>
</comment>
<dbReference type="AlphaFoldDB" id="A0A645HAG3"/>
<keyword evidence="1" id="KW-0812">Transmembrane</keyword>